<dbReference type="InterPro" id="IPR048733">
    <property type="entry name" value="CFA69_ARM_dom"/>
</dbReference>
<evidence type="ECO:0000259" key="1">
    <source>
        <dbReference type="Pfam" id="PF21049"/>
    </source>
</evidence>
<evidence type="ECO:0000313" key="2">
    <source>
        <dbReference type="EMBL" id="CAI6351474.1"/>
    </source>
</evidence>
<feature type="domain" description="Cilia- and flagella-associated protein 69 ARM repeats" evidence="1">
    <location>
        <begin position="35"/>
        <end position="117"/>
    </location>
</feature>
<dbReference type="EMBL" id="CARXXK010000001">
    <property type="protein sequence ID" value="CAI6351474.1"/>
    <property type="molecule type" value="Genomic_DNA"/>
</dbReference>
<name>A0AAV0W6T7_9HEMI</name>
<keyword evidence="3" id="KW-1185">Reference proteome</keyword>
<gene>
    <name evidence="2" type="ORF">MEUPH1_LOCUS7818</name>
</gene>
<dbReference type="AlphaFoldDB" id="A0AAV0W6T7"/>
<dbReference type="Pfam" id="PF21049">
    <property type="entry name" value="CFA69_ARM_rpt"/>
    <property type="match status" value="1"/>
</dbReference>
<sequence>MVFDMVTRMFELYFAEDVDRNINQNILLDLLHFIKNAIIRYNDQVKLFVKAKGIEHILNALTISKYPIQLVILTTLVDLAIFKSAKCHIKKWKSAKTGKGYLESVCEIWRREIVRFNFIDDEFMFQEQRDATTAINLASLCSPAVESMFMCAQPKIYLLVHLVEFAQSENDYRLQDQYRDEPDNDIEESTIRACSLVSDLQDKATVAHIYHYYSLKLGEIWNENDIVAKTGDVDGVELTPAISQSVEAMAARHSYLTALITMIKSRVADLHAGESVSRKRYNIVVRQIAGVAMLGIDELKS</sequence>
<comment type="caution">
    <text evidence="2">The sequence shown here is derived from an EMBL/GenBank/DDBJ whole genome shotgun (WGS) entry which is preliminary data.</text>
</comment>
<reference evidence="2 3" key="1">
    <citation type="submission" date="2023-01" db="EMBL/GenBank/DDBJ databases">
        <authorList>
            <person name="Whitehead M."/>
        </authorList>
    </citation>
    <scope>NUCLEOTIDE SEQUENCE [LARGE SCALE GENOMIC DNA]</scope>
</reference>
<dbReference type="Proteomes" id="UP001160148">
    <property type="component" value="Unassembled WGS sequence"/>
</dbReference>
<evidence type="ECO:0000313" key="3">
    <source>
        <dbReference type="Proteomes" id="UP001160148"/>
    </source>
</evidence>
<proteinExistence type="predicted"/>
<accession>A0AAV0W6T7</accession>
<protein>
    <recommendedName>
        <fullName evidence="1">Cilia- and flagella-associated protein 69 ARM repeats domain-containing protein</fullName>
    </recommendedName>
</protein>
<organism evidence="2 3">
    <name type="scientific">Macrosiphum euphorbiae</name>
    <name type="common">potato aphid</name>
    <dbReference type="NCBI Taxonomy" id="13131"/>
    <lineage>
        <taxon>Eukaryota</taxon>
        <taxon>Metazoa</taxon>
        <taxon>Ecdysozoa</taxon>
        <taxon>Arthropoda</taxon>
        <taxon>Hexapoda</taxon>
        <taxon>Insecta</taxon>
        <taxon>Pterygota</taxon>
        <taxon>Neoptera</taxon>
        <taxon>Paraneoptera</taxon>
        <taxon>Hemiptera</taxon>
        <taxon>Sternorrhyncha</taxon>
        <taxon>Aphidomorpha</taxon>
        <taxon>Aphidoidea</taxon>
        <taxon>Aphididae</taxon>
        <taxon>Macrosiphini</taxon>
        <taxon>Macrosiphum</taxon>
    </lineage>
</organism>